<dbReference type="AlphaFoldDB" id="A0A6A5QU64"/>
<organism evidence="2 3">
    <name type="scientific">Ampelomyces quisqualis</name>
    <name type="common">Powdery mildew agent</name>
    <dbReference type="NCBI Taxonomy" id="50730"/>
    <lineage>
        <taxon>Eukaryota</taxon>
        <taxon>Fungi</taxon>
        <taxon>Dikarya</taxon>
        <taxon>Ascomycota</taxon>
        <taxon>Pezizomycotina</taxon>
        <taxon>Dothideomycetes</taxon>
        <taxon>Pleosporomycetidae</taxon>
        <taxon>Pleosporales</taxon>
        <taxon>Pleosporineae</taxon>
        <taxon>Phaeosphaeriaceae</taxon>
        <taxon>Ampelomyces</taxon>
    </lineage>
</organism>
<feature type="compositionally biased region" description="Low complexity" evidence="1">
    <location>
        <begin position="407"/>
        <end position="421"/>
    </location>
</feature>
<accession>A0A6A5QU64</accession>
<evidence type="ECO:0000313" key="2">
    <source>
        <dbReference type="EMBL" id="KAF1919331.1"/>
    </source>
</evidence>
<keyword evidence="3" id="KW-1185">Reference proteome</keyword>
<feature type="compositionally biased region" description="Polar residues" evidence="1">
    <location>
        <begin position="488"/>
        <end position="502"/>
    </location>
</feature>
<sequence>MKYTLLFAATAAAYDAYGGYGSQQSSSAPAKMSSSAPSYSGYVYQSVTSQASTPPASKATPCSTSVGKDGYTTVVPGYGKPPVTVTTQHQSYPTCVAKGYDGKSCDKWEDDKYVSTTITDYNKKVVTVTKVQDYVTVYHEKKTITHYATSTIGGYGAVSTASVNKNATGNWYELYEKVHVVDYQNMGKNALVGYSGSGLCQKCDNAQPIVVKEYKGGKWTEEKTILNYGKPQNEVKVYEKPGVYTIPAKVVTVYSSTPTGKAPEYGIYHYDAKVITITKSNQPYTCTYDLPKQTPSKTPTYNDYGYKASATPKKTENYYPSYPSYPIKSNTTSYGNGYAEKPTTTPCTSSKAVYGDNGYGAKSTPTSASSMPVYGDYSYGDKSTPSLNSYPTPTPPAYGNGGYSDNSKPSTSVPSKPSSTPCDDDKKNIPTPTPSKPVQNDDNYRPSPTPPTQSKPVYENNNNNGYGDNSKPNSTPAYPAYPADPSGGYSSNVEYGKTSTGYTKRGGMIERRKAVAEEQISKRAIVL</sequence>
<evidence type="ECO:0000313" key="3">
    <source>
        <dbReference type="Proteomes" id="UP000800096"/>
    </source>
</evidence>
<proteinExistence type="predicted"/>
<feature type="region of interest" description="Disordered" evidence="1">
    <location>
        <begin position="385"/>
        <end position="503"/>
    </location>
</feature>
<reference evidence="2" key="1">
    <citation type="journal article" date="2020" name="Stud. Mycol.">
        <title>101 Dothideomycetes genomes: a test case for predicting lifestyles and emergence of pathogens.</title>
        <authorList>
            <person name="Haridas S."/>
            <person name="Albert R."/>
            <person name="Binder M."/>
            <person name="Bloem J."/>
            <person name="Labutti K."/>
            <person name="Salamov A."/>
            <person name="Andreopoulos B."/>
            <person name="Baker S."/>
            <person name="Barry K."/>
            <person name="Bills G."/>
            <person name="Bluhm B."/>
            <person name="Cannon C."/>
            <person name="Castanera R."/>
            <person name="Culley D."/>
            <person name="Daum C."/>
            <person name="Ezra D."/>
            <person name="Gonzalez J."/>
            <person name="Henrissat B."/>
            <person name="Kuo A."/>
            <person name="Liang C."/>
            <person name="Lipzen A."/>
            <person name="Lutzoni F."/>
            <person name="Magnuson J."/>
            <person name="Mondo S."/>
            <person name="Nolan M."/>
            <person name="Ohm R."/>
            <person name="Pangilinan J."/>
            <person name="Park H.-J."/>
            <person name="Ramirez L."/>
            <person name="Alfaro M."/>
            <person name="Sun H."/>
            <person name="Tritt A."/>
            <person name="Yoshinaga Y."/>
            <person name="Zwiers L.-H."/>
            <person name="Turgeon B."/>
            <person name="Goodwin S."/>
            <person name="Spatafora J."/>
            <person name="Crous P."/>
            <person name="Grigoriev I."/>
        </authorList>
    </citation>
    <scope>NUCLEOTIDE SEQUENCE</scope>
    <source>
        <strain evidence="2">HMLAC05119</strain>
    </source>
</reference>
<name>A0A6A5QU64_AMPQU</name>
<protein>
    <submittedName>
        <fullName evidence="2">Uncharacterized protein</fullName>
    </submittedName>
</protein>
<feature type="compositionally biased region" description="Polar residues" evidence="1">
    <location>
        <begin position="465"/>
        <end position="476"/>
    </location>
</feature>
<gene>
    <name evidence="2" type="ORF">BDU57DRAFT_536329</name>
</gene>
<dbReference type="OrthoDB" id="4158477at2759"/>
<evidence type="ECO:0000256" key="1">
    <source>
        <dbReference type="SAM" id="MobiDB-lite"/>
    </source>
</evidence>
<dbReference type="EMBL" id="ML979133">
    <property type="protein sequence ID" value="KAF1919331.1"/>
    <property type="molecule type" value="Genomic_DNA"/>
</dbReference>
<dbReference type="Proteomes" id="UP000800096">
    <property type="component" value="Unassembled WGS sequence"/>
</dbReference>